<keyword evidence="3" id="KW-1185">Reference proteome</keyword>
<protein>
    <recommendedName>
        <fullName evidence="1">DUF4440 domain-containing protein</fullName>
    </recommendedName>
</protein>
<feature type="domain" description="DUF4440" evidence="1">
    <location>
        <begin position="7"/>
        <end position="113"/>
    </location>
</feature>
<sequence length="121" mass="13981">MDILEKIVALEQGLHTPQMRSDIERISDYIHDEFYEDGLFSKGMTKADILTGLKHEDLSKHKIVSEDYKLVSQSRTQVIITYISALESALGERSYHAQRHSTWCRCSDDKWRLISHSATLI</sequence>
<dbReference type="InterPro" id="IPR027843">
    <property type="entry name" value="DUF4440"/>
</dbReference>
<dbReference type="Pfam" id="PF14534">
    <property type="entry name" value="DUF4440"/>
    <property type="match status" value="1"/>
</dbReference>
<gene>
    <name evidence="2" type="ORF">PPEP_b0735</name>
</gene>
<proteinExistence type="predicted"/>
<dbReference type="Proteomes" id="UP000660708">
    <property type="component" value="Unassembled WGS sequence"/>
</dbReference>
<accession>A0A8I0MZE9</accession>
<reference evidence="2 3" key="1">
    <citation type="submission" date="2015-06" db="EMBL/GenBank/DDBJ databases">
        <title>Genome sequence of Pseudoalteromonas peptidolytica.</title>
        <authorList>
            <person name="Xie B.-B."/>
            <person name="Rong J.-C."/>
            <person name="Qin Q.-L."/>
            <person name="Zhang Y.-Z."/>
        </authorList>
    </citation>
    <scope>NUCLEOTIDE SEQUENCE [LARGE SCALE GENOMIC DNA]</scope>
    <source>
        <strain evidence="2 3">F12-50-A1</strain>
    </source>
</reference>
<comment type="caution">
    <text evidence="2">The sequence shown here is derived from an EMBL/GenBank/DDBJ whole genome shotgun (WGS) entry which is preliminary data.</text>
</comment>
<dbReference type="SUPFAM" id="SSF54427">
    <property type="entry name" value="NTF2-like"/>
    <property type="match status" value="1"/>
</dbReference>
<evidence type="ECO:0000313" key="2">
    <source>
        <dbReference type="EMBL" id="MBE0348879.1"/>
    </source>
</evidence>
<name>A0A8I0MZE9_9GAMM</name>
<organism evidence="2 3">
    <name type="scientific">Pseudoalteromonas peptidolytica F12-50-A1</name>
    <dbReference type="NCBI Taxonomy" id="1315280"/>
    <lineage>
        <taxon>Bacteria</taxon>
        <taxon>Pseudomonadati</taxon>
        <taxon>Pseudomonadota</taxon>
        <taxon>Gammaproteobacteria</taxon>
        <taxon>Alteromonadales</taxon>
        <taxon>Pseudoalteromonadaceae</taxon>
        <taxon>Pseudoalteromonas</taxon>
    </lineage>
</organism>
<dbReference type="RefSeq" id="WP_211091672.1">
    <property type="nucleotide sequence ID" value="NZ_AQHF01000034.1"/>
</dbReference>
<dbReference type="EMBL" id="AQHF01000034">
    <property type="protein sequence ID" value="MBE0348879.1"/>
    <property type="molecule type" value="Genomic_DNA"/>
</dbReference>
<dbReference type="InterPro" id="IPR032710">
    <property type="entry name" value="NTF2-like_dom_sf"/>
</dbReference>
<dbReference type="AlphaFoldDB" id="A0A8I0MZE9"/>
<dbReference type="Gene3D" id="3.10.450.50">
    <property type="match status" value="1"/>
</dbReference>
<evidence type="ECO:0000259" key="1">
    <source>
        <dbReference type="Pfam" id="PF14534"/>
    </source>
</evidence>
<evidence type="ECO:0000313" key="3">
    <source>
        <dbReference type="Proteomes" id="UP000660708"/>
    </source>
</evidence>